<organism evidence="4 5">
    <name type="scientific">Blochmanniella vafra (strain BVAF)</name>
    <dbReference type="NCBI Taxonomy" id="859654"/>
    <lineage>
        <taxon>Bacteria</taxon>
        <taxon>Pseudomonadati</taxon>
        <taxon>Pseudomonadota</taxon>
        <taxon>Gammaproteobacteria</taxon>
        <taxon>Enterobacterales</taxon>
        <taxon>Enterobacteriaceae</taxon>
        <taxon>ant endosymbionts</taxon>
        <taxon>Candidatus Blochmanniella</taxon>
    </lineage>
</organism>
<keyword evidence="5" id="KW-1185">Reference proteome</keyword>
<evidence type="ECO:0000256" key="3">
    <source>
        <dbReference type="HAMAP-Rule" id="MF_00385"/>
    </source>
</evidence>
<name>E8Q5T2_BLOVB</name>
<protein>
    <recommendedName>
        <fullName evidence="3">Small ribosomal subunit protein bS16</fullName>
    </recommendedName>
</protein>
<dbReference type="EMBL" id="CP002189">
    <property type="protein sequence ID" value="ADV33579.1"/>
    <property type="molecule type" value="Genomic_DNA"/>
</dbReference>
<dbReference type="GO" id="GO:0006412">
    <property type="term" value="P:translation"/>
    <property type="evidence" value="ECO:0007669"/>
    <property type="project" value="UniProtKB-UniRule"/>
</dbReference>
<evidence type="ECO:0000256" key="1">
    <source>
        <dbReference type="ARBA" id="ARBA00022980"/>
    </source>
</evidence>
<keyword evidence="2 3" id="KW-0687">Ribonucleoprotein</keyword>
<dbReference type="STRING" id="859654.BVAF_174"/>
<dbReference type="GO" id="GO:0003735">
    <property type="term" value="F:structural constituent of ribosome"/>
    <property type="evidence" value="ECO:0007669"/>
    <property type="project" value="InterPro"/>
</dbReference>
<dbReference type="GO" id="GO:0005737">
    <property type="term" value="C:cytoplasm"/>
    <property type="evidence" value="ECO:0007669"/>
    <property type="project" value="UniProtKB-ARBA"/>
</dbReference>
<dbReference type="PANTHER" id="PTHR12919">
    <property type="entry name" value="30S RIBOSOMAL PROTEIN S16"/>
    <property type="match status" value="1"/>
</dbReference>
<reference evidence="4 5" key="1">
    <citation type="journal article" date="2010" name="BMC Genomics">
        <title>Unprecedented loss of ammonia assimilation capability in a urease-encoding bacterial mutualist.</title>
        <authorList>
            <person name="Williams L.E."/>
            <person name="Wernegreen J.J."/>
        </authorList>
    </citation>
    <scope>NUCLEOTIDE SEQUENCE [LARGE SCALE GENOMIC DNA]</scope>
    <source>
        <strain evidence="4 5">BVAF</strain>
    </source>
</reference>
<dbReference type="AlphaFoldDB" id="E8Q5T2"/>
<dbReference type="HAMAP" id="MF_00385">
    <property type="entry name" value="Ribosomal_bS16"/>
    <property type="match status" value="1"/>
</dbReference>
<dbReference type="Proteomes" id="UP000007464">
    <property type="component" value="Chromosome"/>
</dbReference>
<dbReference type="PANTHER" id="PTHR12919:SF20">
    <property type="entry name" value="SMALL RIBOSOMAL SUBUNIT PROTEIN BS16M"/>
    <property type="match status" value="1"/>
</dbReference>
<dbReference type="KEGG" id="bva:BVAF_174"/>
<comment type="similarity">
    <text evidence="3">Belongs to the bacterial ribosomal protein bS16 family.</text>
</comment>
<dbReference type="RefSeq" id="WP_013516504.1">
    <property type="nucleotide sequence ID" value="NC_014909.2"/>
</dbReference>
<evidence type="ECO:0000256" key="2">
    <source>
        <dbReference type="ARBA" id="ARBA00023274"/>
    </source>
</evidence>
<sequence length="84" mass="9825">MVRIRLARGGMKRNPFYYIVVTDSRNSRDGSFMERVGFFNPLGLNVSKRVFIKLDRIQYWINQGANPSNRVCELIKKSKRLLST</sequence>
<accession>E8Q5T2</accession>
<dbReference type="InterPro" id="IPR000307">
    <property type="entry name" value="Ribosomal_bS16"/>
</dbReference>
<keyword evidence="1 3" id="KW-0689">Ribosomal protein</keyword>
<dbReference type="HOGENOM" id="CLU_100590_5_1_6"/>
<dbReference type="OrthoDB" id="9807878at2"/>
<dbReference type="GO" id="GO:0015935">
    <property type="term" value="C:small ribosomal subunit"/>
    <property type="evidence" value="ECO:0007669"/>
    <property type="project" value="TreeGrafter"/>
</dbReference>
<dbReference type="InterPro" id="IPR023803">
    <property type="entry name" value="Ribosomal_bS16_dom_sf"/>
</dbReference>
<evidence type="ECO:0000313" key="4">
    <source>
        <dbReference type="EMBL" id="ADV33579.1"/>
    </source>
</evidence>
<dbReference type="SUPFAM" id="SSF54565">
    <property type="entry name" value="Ribosomal protein S16"/>
    <property type="match status" value="1"/>
</dbReference>
<evidence type="ECO:0000313" key="5">
    <source>
        <dbReference type="Proteomes" id="UP000007464"/>
    </source>
</evidence>
<dbReference type="NCBIfam" id="TIGR00002">
    <property type="entry name" value="S16"/>
    <property type="match status" value="1"/>
</dbReference>
<proteinExistence type="inferred from homology"/>
<gene>
    <name evidence="3 4" type="primary">rpsP</name>
    <name evidence="4" type="ordered locus">BVAF_174</name>
</gene>
<dbReference type="Pfam" id="PF00886">
    <property type="entry name" value="Ribosomal_S16"/>
    <property type="match status" value="1"/>
</dbReference>
<dbReference type="Gene3D" id="3.30.1320.10">
    <property type="match status" value="1"/>
</dbReference>